<comment type="caution">
    <text evidence="5">The sequence shown here is derived from an EMBL/GenBank/DDBJ whole genome shotgun (WGS) entry which is preliminary data.</text>
</comment>
<dbReference type="OrthoDB" id="9786661at2"/>
<dbReference type="InterPro" id="IPR017853">
    <property type="entry name" value="GH"/>
</dbReference>
<keyword evidence="6" id="KW-1185">Reference proteome</keyword>
<evidence type="ECO:0000313" key="6">
    <source>
        <dbReference type="Proteomes" id="UP000052023"/>
    </source>
</evidence>
<dbReference type="InterPro" id="IPR001764">
    <property type="entry name" value="Glyco_hydro_3_N"/>
</dbReference>
<proteinExistence type="inferred from homology"/>
<dbReference type="EMBL" id="LLYA01000057">
    <property type="protein sequence ID" value="KRR28972.1"/>
    <property type="molecule type" value="Genomic_DNA"/>
</dbReference>
<evidence type="ECO:0000256" key="1">
    <source>
        <dbReference type="ARBA" id="ARBA00005336"/>
    </source>
</evidence>
<dbReference type="InterPro" id="IPR036962">
    <property type="entry name" value="Glyco_hydro_3_N_sf"/>
</dbReference>
<dbReference type="PANTHER" id="PTHR30480:SF16">
    <property type="entry name" value="GLYCOSIDE HYDROLASE FAMILY 3 DOMAIN PROTEIN"/>
    <property type="match status" value="1"/>
</dbReference>
<evidence type="ECO:0000256" key="3">
    <source>
        <dbReference type="ARBA" id="ARBA00023295"/>
    </source>
</evidence>
<comment type="similarity">
    <text evidence="1">Belongs to the glycosyl hydrolase 3 family.</text>
</comment>
<dbReference type="GO" id="GO:0005975">
    <property type="term" value="P:carbohydrate metabolic process"/>
    <property type="evidence" value="ECO:0007669"/>
    <property type="project" value="InterPro"/>
</dbReference>
<dbReference type="Gene3D" id="3.20.20.300">
    <property type="entry name" value="Glycoside hydrolase, family 3, N-terminal domain"/>
    <property type="match status" value="1"/>
</dbReference>
<dbReference type="AlphaFoldDB" id="A0A0R3NAD4"/>
<sequence length="335" mass="36900">MNDIGELFILGFFGKIVPDWLKEFAARYGLGGVILFDYSCRTREYDNNIASPEQVQRLCAEISALPSGPMVFIDQEGGLVRRLKESRGFAPLPSAREFNLLAPDQKRAILTASFAEMRRLGIHYDFAPVIDVDYNPDNPNIGRIERSYSADIAEVEANALLASEVARTQRIGLCLKHFPGIGGALVDSHQEFMDISEALRGEQEELFYSLAPTMFGDAVLVSHAIVRQWDDHCPMTLSAAGLGRLRKRLPDTLLITDDMQMQGLQKALGTREASLQSLKAGMDMLCIGNNLFDQEQEMAGIAEHIADSLREGPLSGSAIEKSIARVGKRKALLAA</sequence>
<dbReference type="GO" id="GO:0009254">
    <property type="term" value="P:peptidoglycan turnover"/>
    <property type="evidence" value="ECO:0007669"/>
    <property type="project" value="TreeGrafter"/>
</dbReference>
<dbReference type="InterPro" id="IPR050226">
    <property type="entry name" value="NagZ_Beta-hexosaminidase"/>
</dbReference>
<dbReference type="GO" id="GO:0004553">
    <property type="term" value="F:hydrolase activity, hydrolyzing O-glycosyl compounds"/>
    <property type="evidence" value="ECO:0007669"/>
    <property type="project" value="InterPro"/>
</dbReference>
<evidence type="ECO:0000259" key="4">
    <source>
        <dbReference type="Pfam" id="PF00933"/>
    </source>
</evidence>
<dbReference type="Pfam" id="PF00933">
    <property type="entry name" value="Glyco_hydro_3"/>
    <property type="match status" value="1"/>
</dbReference>
<dbReference type="PANTHER" id="PTHR30480">
    <property type="entry name" value="BETA-HEXOSAMINIDASE-RELATED"/>
    <property type="match status" value="1"/>
</dbReference>
<evidence type="ECO:0000313" key="5">
    <source>
        <dbReference type="EMBL" id="KRR28972.1"/>
    </source>
</evidence>
<organism evidence="5 6">
    <name type="scientific">Bradyrhizobium retamae</name>
    <dbReference type="NCBI Taxonomy" id="1300035"/>
    <lineage>
        <taxon>Bacteria</taxon>
        <taxon>Pseudomonadati</taxon>
        <taxon>Pseudomonadota</taxon>
        <taxon>Alphaproteobacteria</taxon>
        <taxon>Hyphomicrobiales</taxon>
        <taxon>Nitrobacteraceae</taxon>
        <taxon>Bradyrhizobium</taxon>
    </lineage>
</organism>
<name>A0A0R3NAD4_9BRAD</name>
<accession>A0A0R3NAD4</accession>
<protein>
    <recommendedName>
        <fullName evidence="4">Glycoside hydrolase family 3 N-terminal domain-containing protein</fullName>
    </recommendedName>
</protein>
<evidence type="ECO:0000256" key="2">
    <source>
        <dbReference type="ARBA" id="ARBA00022801"/>
    </source>
</evidence>
<dbReference type="RefSeq" id="WP_057842645.1">
    <property type="nucleotide sequence ID" value="NZ_LLYA01000057.1"/>
</dbReference>
<feature type="domain" description="Glycoside hydrolase family 3 N-terminal" evidence="4">
    <location>
        <begin position="22"/>
        <end position="326"/>
    </location>
</feature>
<reference evidence="5 6" key="1">
    <citation type="submission" date="2014-03" db="EMBL/GenBank/DDBJ databases">
        <title>Bradyrhizobium valentinum sp. nov., isolated from effective nodules of Lupinus mariae-josephae, a lupine endemic of basic-lime soils in Eastern Spain.</title>
        <authorList>
            <person name="Duran D."/>
            <person name="Rey L."/>
            <person name="Navarro A."/>
            <person name="Busquets A."/>
            <person name="Imperial J."/>
            <person name="Ruiz-Argueso T."/>
        </authorList>
    </citation>
    <scope>NUCLEOTIDE SEQUENCE [LARGE SCALE GENOMIC DNA]</scope>
    <source>
        <strain evidence="5 6">Ro19</strain>
    </source>
</reference>
<keyword evidence="3" id="KW-0326">Glycosidase</keyword>
<dbReference type="SUPFAM" id="SSF51445">
    <property type="entry name" value="(Trans)glycosidases"/>
    <property type="match status" value="1"/>
</dbReference>
<keyword evidence="2" id="KW-0378">Hydrolase</keyword>
<gene>
    <name evidence="5" type="ORF">CQ13_19285</name>
</gene>
<dbReference type="Proteomes" id="UP000052023">
    <property type="component" value="Unassembled WGS sequence"/>
</dbReference>